<reference evidence="3" key="1">
    <citation type="journal article" date="2014" name="Front. Microbiol.">
        <title>High frequency of phylogenetically diverse reductive dehalogenase-homologous genes in deep subseafloor sedimentary metagenomes.</title>
        <authorList>
            <person name="Kawai M."/>
            <person name="Futagami T."/>
            <person name="Toyoda A."/>
            <person name="Takaki Y."/>
            <person name="Nishi S."/>
            <person name="Hori S."/>
            <person name="Arai W."/>
            <person name="Tsubouchi T."/>
            <person name="Morono Y."/>
            <person name="Uchiyama I."/>
            <person name="Ito T."/>
            <person name="Fujiyama A."/>
            <person name="Inagaki F."/>
            <person name="Takami H."/>
        </authorList>
    </citation>
    <scope>NUCLEOTIDE SEQUENCE</scope>
    <source>
        <strain evidence="3">Expedition CK06-06</strain>
    </source>
</reference>
<dbReference type="AlphaFoldDB" id="X1H7L3"/>
<proteinExistence type="predicted"/>
<evidence type="ECO:0000256" key="2">
    <source>
        <dbReference type="SAM" id="Phobius"/>
    </source>
</evidence>
<feature type="transmembrane region" description="Helical" evidence="2">
    <location>
        <begin position="55"/>
        <end position="72"/>
    </location>
</feature>
<keyword evidence="2" id="KW-0812">Transmembrane</keyword>
<evidence type="ECO:0000256" key="1">
    <source>
        <dbReference type="SAM" id="MobiDB-lite"/>
    </source>
</evidence>
<gene>
    <name evidence="3" type="ORF">S03H2_50544</name>
</gene>
<feature type="region of interest" description="Disordered" evidence="1">
    <location>
        <begin position="1"/>
        <end position="29"/>
    </location>
</feature>
<feature type="compositionally biased region" description="Polar residues" evidence="1">
    <location>
        <begin position="1"/>
        <end position="12"/>
    </location>
</feature>
<organism evidence="3">
    <name type="scientific">marine sediment metagenome</name>
    <dbReference type="NCBI Taxonomy" id="412755"/>
    <lineage>
        <taxon>unclassified sequences</taxon>
        <taxon>metagenomes</taxon>
        <taxon>ecological metagenomes</taxon>
    </lineage>
</organism>
<comment type="caution">
    <text evidence="3">The sequence shown here is derived from an EMBL/GenBank/DDBJ whole genome shotgun (WGS) entry which is preliminary data.</text>
</comment>
<keyword evidence="2" id="KW-0472">Membrane</keyword>
<keyword evidence="2" id="KW-1133">Transmembrane helix</keyword>
<protein>
    <submittedName>
        <fullName evidence="3">Uncharacterized protein</fullName>
    </submittedName>
</protein>
<name>X1H7L3_9ZZZZ</name>
<dbReference type="EMBL" id="BARU01032012">
    <property type="protein sequence ID" value="GAH66181.1"/>
    <property type="molecule type" value="Genomic_DNA"/>
</dbReference>
<accession>X1H7L3</accession>
<evidence type="ECO:0000313" key="3">
    <source>
        <dbReference type="EMBL" id="GAH66181.1"/>
    </source>
</evidence>
<sequence>MEVRTSATSGVTFRTKGDNTGEDPFTVRPQDLRGTVSKQIPYLGLPLLFFQSQQGLIFIIVALSLLALFLYGEEMSRGRRKVHTGIFAPVIEESRHSSRVLAKRIDATEKGMTGTQQALEKFASAIEVYAGHLQSHTSAIQGLSEASQELKKGAAEQNKVLVRLMEFTEQPGPKVEEVKPEVEEIKYPPGCFRSRRRHIEEEKIFGAG</sequence>